<proteinExistence type="predicted"/>
<organism evidence="3 4">
    <name type="scientific">Actinoplanes friuliensis DSM 7358</name>
    <dbReference type="NCBI Taxonomy" id="1246995"/>
    <lineage>
        <taxon>Bacteria</taxon>
        <taxon>Bacillati</taxon>
        <taxon>Actinomycetota</taxon>
        <taxon>Actinomycetes</taxon>
        <taxon>Micromonosporales</taxon>
        <taxon>Micromonosporaceae</taxon>
        <taxon>Actinoplanes</taxon>
    </lineage>
</organism>
<evidence type="ECO:0008006" key="5">
    <source>
        <dbReference type="Google" id="ProtNLM"/>
    </source>
</evidence>
<dbReference type="EMBL" id="CP006272">
    <property type="protein sequence ID" value="AGZ39426.1"/>
    <property type="molecule type" value="Genomic_DNA"/>
</dbReference>
<dbReference type="AlphaFoldDB" id="U5VUU5"/>
<keyword evidence="4" id="KW-1185">Reference proteome</keyword>
<sequence length="185" mass="18822">MPRTRTRLRALTLAAAATVVAGVGAVTYQASAAELAGGPGPRPHPSASPSPIDPPAGAKRIGSFRVTTGTQTYTCTGGVFTGSSVPEAQLAGPGGRIHHFKGPSWQSTRDGSLVTAKKKDELPRTGAIPELLLEVTSHSGPADGLLAKATYIQRLSTTGGLAPAGACTDGATKAVRYGAVYVFWA</sequence>
<dbReference type="eggNOG" id="ENOG50330AH">
    <property type="taxonomic scope" value="Bacteria"/>
</dbReference>
<dbReference type="HOGENOM" id="CLU_101709_1_0_11"/>
<dbReference type="PANTHER" id="PTHR35567">
    <property type="entry name" value="MALATE DEHYDROGENASE (AFU_ORTHOLOGUE AFUA_2G13800)"/>
    <property type="match status" value="1"/>
</dbReference>
<feature type="region of interest" description="Disordered" evidence="1">
    <location>
        <begin position="35"/>
        <end position="59"/>
    </location>
</feature>
<evidence type="ECO:0000256" key="2">
    <source>
        <dbReference type="SAM" id="SignalP"/>
    </source>
</evidence>
<dbReference type="Pfam" id="PF11937">
    <property type="entry name" value="DUF3455"/>
    <property type="match status" value="1"/>
</dbReference>
<evidence type="ECO:0000313" key="4">
    <source>
        <dbReference type="Proteomes" id="UP000017746"/>
    </source>
</evidence>
<protein>
    <recommendedName>
        <fullName evidence="5">DUF3455 domain-containing protein</fullName>
    </recommendedName>
</protein>
<dbReference type="InterPro" id="IPR021851">
    <property type="entry name" value="DUF3455"/>
</dbReference>
<feature type="compositionally biased region" description="Pro residues" evidence="1">
    <location>
        <begin position="40"/>
        <end position="54"/>
    </location>
</feature>
<dbReference type="PANTHER" id="PTHR35567:SF1">
    <property type="entry name" value="CONSERVED FUNGAL PROTEIN (AFU_ORTHOLOGUE AFUA_1G14230)"/>
    <property type="match status" value="1"/>
</dbReference>
<gene>
    <name evidence="3" type="ORF">AFR_05685</name>
</gene>
<feature type="signal peptide" evidence="2">
    <location>
        <begin position="1"/>
        <end position="32"/>
    </location>
</feature>
<dbReference type="OrthoDB" id="8901345at2"/>
<keyword evidence="2" id="KW-0732">Signal</keyword>
<dbReference type="RefSeq" id="WP_023358957.1">
    <property type="nucleotide sequence ID" value="NC_022657.1"/>
</dbReference>
<feature type="chain" id="PRO_5004665741" description="DUF3455 domain-containing protein" evidence="2">
    <location>
        <begin position="33"/>
        <end position="185"/>
    </location>
</feature>
<reference evidence="3 4" key="1">
    <citation type="journal article" date="2014" name="J. Biotechnol.">
        <title>Complete genome sequence of the actinobacterium Actinoplanes friuliensis HAG 010964, producer of the lipopeptide antibiotic friulimycin.</title>
        <authorList>
            <person name="Ruckert C."/>
            <person name="Szczepanowski R."/>
            <person name="Albersmeier A."/>
            <person name="Goesmann A."/>
            <person name="Fischer N."/>
            <person name="Steinkamper A."/>
            <person name="Puhler A."/>
            <person name="Biener R."/>
            <person name="Schwartz D."/>
            <person name="Kalinowski J."/>
        </authorList>
    </citation>
    <scope>NUCLEOTIDE SEQUENCE [LARGE SCALE GENOMIC DNA]</scope>
    <source>
        <strain evidence="3 4">DSM 7358</strain>
    </source>
</reference>
<evidence type="ECO:0000313" key="3">
    <source>
        <dbReference type="EMBL" id="AGZ39426.1"/>
    </source>
</evidence>
<accession>U5VUU5</accession>
<dbReference type="KEGG" id="afs:AFR_05685"/>
<name>U5VUU5_9ACTN</name>
<dbReference type="STRING" id="1246995.AFR_05685"/>
<dbReference type="PATRIC" id="fig|1246995.3.peg.1153"/>
<dbReference type="Proteomes" id="UP000017746">
    <property type="component" value="Chromosome"/>
</dbReference>
<evidence type="ECO:0000256" key="1">
    <source>
        <dbReference type="SAM" id="MobiDB-lite"/>
    </source>
</evidence>